<dbReference type="PROSITE" id="PS50801">
    <property type="entry name" value="STAS"/>
    <property type="match status" value="1"/>
</dbReference>
<name>A0A927Q268_9ACTN</name>
<dbReference type="CDD" id="cd07043">
    <property type="entry name" value="STAS_anti-anti-sigma_factors"/>
    <property type="match status" value="1"/>
</dbReference>
<dbReference type="SUPFAM" id="SSF52091">
    <property type="entry name" value="SpoIIaa-like"/>
    <property type="match status" value="1"/>
</dbReference>
<proteinExistence type="predicted"/>
<organism evidence="2 3">
    <name type="scientific">Nocardioides donggukensis</name>
    <dbReference type="NCBI Taxonomy" id="2774019"/>
    <lineage>
        <taxon>Bacteria</taxon>
        <taxon>Bacillati</taxon>
        <taxon>Actinomycetota</taxon>
        <taxon>Actinomycetes</taxon>
        <taxon>Propionibacteriales</taxon>
        <taxon>Nocardioidaceae</taxon>
        <taxon>Nocardioides</taxon>
    </lineage>
</organism>
<sequence>MEISIDGPRLVLRGDLDGRSTQEVRAALYDRLGACDGDVVVDLTEVTAADVIGLRVLAAASRYAGRRGRRIVLRGAGGGIRRLLHLSHLVRVVELERSLEGAEGG</sequence>
<dbReference type="Pfam" id="PF13466">
    <property type="entry name" value="STAS_2"/>
    <property type="match status" value="1"/>
</dbReference>
<reference evidence="2" key="1">
    <citation type="submission" date="2020-09" db="EMBL/GenBank/DDBJ databases">
        <title>Nocardioides sp. strain MJB4 16S ribosomal RNA gene Genome sequencing and assembly.</title>
        <authorList>
            <person name="Kim I."/>
        </authorList>
    </citation>
    <scope>NUCLEOTIDE SEQUENCE</scope>
    <source>
        <strain evidence="2">MJB4</strain>
    </source>
</reference>
<dbReference type="RefSeq" id="WP_192143394.1">
    <property type="nucleotide sequence ID" value="NZ_JACYXZ010000003.1"/>
</dbReference>
<keyword evidence="3" id="KW-1185">Reference proteome</keyword>
<dbReference type="AlphaFoldDB" id="A0A927Q268"/>
<protein>
    <submittedName>
        <fullName evidence="2">STAS domain-containing protein</fullName>
    </submittedName>
</protein>
<evidence type="ECO:0000313" key="3">
    <source>
        <dbReference type="Proteomes" id="UP000616839"/>
    </source>
</evidence>
<comment type="caution">
    <text evidence="2">The sequence shown here is derived from an EMBL/GenBank/DDBJ whole genome shotgun (WGS) entry which is preliminary data.</text>
</comment>
<feature type="domain" description="STAS" evidence="1">
    <location>
        <begin position="10"/>
        <end position="105"/>
    </location>
</feature>
<dbReference type="Gene3D" id="3.30.750.24">
    <property type="entry name" value="STAS domain"/>
    <property type="match status" value="1"/>
</dbReference>
<dbReference type="InterPro" id="IPR058548">
    <property type="entry name" value="MlaB-like_STAS"/>
</dbReference>
<dbReference type="InterPro" id="IPR036513">
    <property type="entry name" value="STAS_dom_sf"/>
</dbReference>
<dbReference type="EMBL" id="JACYXZ010000003">
    <property type="protein sequence ID" value="MBD8870089.1"/>
    <property type="molecule type" value="Genomic_DNA"/>
</dbReference>
<evidence type="ECO:0000259" key="1">
    <source>
        <dbReference type="PROSITE" id="PS50801"/>
    </source>
</evidence>
<accession>A0A927Q268</accession>
<dbReference type="InterPro" id="IPR002645">
    <property type="entry name" value="STAS_dom"/>
</dbReference>
<gene>
    <name evidence="2" type="ORF">IE331_10690</name>
</gene>
<evidence type="ECO:0000313" key="2">
    <source>
        <dbReference type="EMBL" id="MBD8870089.1"/>
    </source>
</evidence>
<dbReference type="Proteomes" id="UP000616839">
    <property type="component" value="Unassembled WGS sequence"/>
</dbReference>